<evidence type="ECO:0000256" key="2">
    <source>
        <dbReference type="ARBA" id="ARBA00004496"/>
    </source>
</evidence>
<comment type="subcellular location">
    <subcellularLocation>
        <location evidence="2">Cytoplasm</location>
    </subcellularLocation>
</comment>
<feature type="binding site" evidence="13">
    <location>
        <position position="292"/>
    </location>
    <ligand>
        <name>S-adenosyl-L-methionine</name>
        <dbReference type="ChEBI" id="CHEBI:59789"/>
    </ligand>
</feature>
<evidence type="ECO:0000256" key="9">
    <source>
        <dbReference type="ARBA" id="ARBA00022884"/>
    </source>
</evidence>
<keyword evidence="16" id="KW-1185">Reference proteome</keyword>
<evidence type="ECO:0000256" key="5">
    <source>
        <dbReference type="ARBA" id="ARBA00022552"/>
    </source>
</evidence>
<dbReference type="InterPro" id="IPR004573">
    <property type="entry name" value="rRNA_ssu_MeTfrase_B"/>
</dbReference>
<reference evidence="15 16" key="1">
    <citation type="journal article" date="2024" name="Int. J. Mol. Sci.">
        <title>Exploration of Alicyclobacillus spp. Genome in Search of Antibiotic Resistance.</title>
        <authorList>
            <person name="Bucka-Kolendo J."/>
            <person name="Kiousi D.E."/>
            <person name="Dekowska A."/>
            <person name="Mikolajczuk-Szczyrba A."/>
            <person name="Karadedos D.M."/>
            <person name="Michael P."/>
            <person name="Galanis A."/>
            <person name="Sokolowska B."/>
        </authorList>
    </citation>
    <scope>NUCLEOTIDE SEQUENCE [LARGE SCALE GENOMIC DNA]</scope>
    <source>
        <strain evidence="15 16">KKP 3000</strain>
    </source>
</reference>
<gene>
    <name evidence="15" type="primary">rsmB</name>
    <name evidence="15" type="ORF">KKP3000_000334</name>
</gene>
<feature type="active site" description="Nucleophile" evidence="13">
    <location>
        <position position="389"/>
    </location>
</feature>
<evidence type="ECO:0000256" key="3">
    <source>
        <dbReference type="ARBA" id="ARBA00012140"/>
    </source>
</evidence>
<dbReference type="InterPro" id="IPR049560">
    <property type="entry name" value="MeTrfase_RsmB-F_NOP2_cat"/>
</dbReference>
<evidence type="ECO:0000256" key="13">
    <source>
        <dbReference type="PROSITE-ProRule" id="PRU01023"/>
    </source>
</evidence>
<dbReference type="RefSeq" id="WP_275473076.1">
    <property type="nucleotide sequence ID" value="NZ_CP162940.1"/>
</dbReference>
<dbReference type="PROSITE" id="PS51686">
    <property type="entry name" value="SAM_MT_RSMB_NOP"/>
    <property type="match status" value="1"/>
</dbReference>
<dbReference type="Proteomes" id="UP001579974">
    <property type="component" value="Unassembled WGS sequence"/>
</dbReference>
<dbReference type="NCBIfam" id="NF011494">
    <property type="entry name" value="PRK14902.1"/>
    <property type="match status" value="1"/>
</dbReference>
<dbReference type="InterPro" id="IPR023267">
    <property type="entry name" value="RCMT"/>
</dbReference>
<dbReference type="InterPro" id="IPR001678">
    <property type="entry name" value="MeTrfase_RsmB-F_NOP2_dom"/>
</dbReference>
<comment type="function">
    <text evidence="1">Specifically methylates the cytosine at position 967 (m5C967) of 16S rRNA.</text>
</comment>
<dbReference type="Pfam" id="PF01189">
    <property type="entry name" value="Methyltr_RsmB-F"/>
    <property type="match status" value="1"/>
</dbReference>
<keyword evidence="8 13" id="KW-0949">S-adenosyl-L-methionine</keyword>
<dbReference type="SUPFAM" id="SSF53335">
    <property type="entry name" value="S-adenosyl-L-methionine-dependent methyltransferases"/>
    <property type="match status" value="1"/>
</dbReference>
<dbReference type="Pfam" id="PF01029">
    <property type="entry name" value="NusB"/>
    <property type="match status" value="1"/>
</dbReference>
<evidence type="ECO:0000256" key="6">
    <source>
        <dbReference type="ARBA" id="ARBA00022603"/>
    </source>
</evidence>
<comment type="similarity">
    <text evidence="13">Belongs to the class I-like SAM-binding methyltransferase superfamily. RsmB/NOP family.</text>
</comment>
<keyword evidence="5" id="KW-0698">rRNA processing</keyword>
<comment type="caution">
    <text evidence="15">The sequence shown here is derived from an EMBL/GenBank/DDBJ whole genome shotgun (WGS) entry which is preliminary data.</text>
</comment>
<protein>
    <recommendedName>
        <fullName evidence="3">16S rRNA (cytosine(967)-C(5))-methyltransferase</fullName>
        <ecNumber evidence="3">2.1.1.176</ecNumber>
    </recommendedName>
    <alternativeName>
        <fullName evidence="10">16S rRNA m5C967 methyltransferase</fullName>
    </alternativeName>
    <alternativeName>
        <fullName evidence="11">rRNA (cytosine-C(5)-)-methyltransferase RsmB</fullName>
    </alternativeName>
</protein>
<comment type="catalytic activity">
    <reaction evidence="12">
        <text>cytidine(967) in 16S rRNA + S-adenosyl-L-methionine = 5-methylcytidine(967) in 16S rRNA + S-adenosyl-L-homocysteine + H(+)</text>
        <dbReference type="Rhea" id="RHEA:42748"/>
        <dbReference type="Rhea" id="RHEA-COMP:10219"/>
        <dbReference type="Rhea" id="RHEA-COMP:10220"/>
        <dbReference type="ChEBI" id="CHEBI:15378"/>
        <dbReference type="ChEBI" id="CHEBI:57856"/>
        <dbReference type="ChEBI" id="CHEBI:59789"/>
        <dbReference type="ChEBI" id="CHEBI:74483"/>
        <dbReference type="ChEBI" id="CHEBI:82748"/>
        <dbReference type="EC" id="2.1.1.176"/>
    </reaction>
</comment>
<dbReference type="Gene3D" id="3.30.70.1170">
    <property type="entry name" value="Sun protein, domain 3"/>
    <property type="match status" value="1"/>
</dbReference>
<evidence type="ECO:0000256" key="11">
    <source>
        <dbReference type="ARBA" id="ARBA00031088"/>
    </source>
</evidence>
<dbReference type="Pfam" id="PF22458">
    <property type="entry name" value="RsmF-B_ferredox"/>
    <property type="match status" value="1"/>
</dbReference>
<organism evidence="15 16">
    <name type="scientific">Alicyclobacillus fastidiosus</name>
    <dbReference type="NCBI Taxonomy" id="392011"/>
    <lineage>
        <taxon>Bacteria</taxon>
        <taxon>Bacillati</taxon>
        <taxon>Bacillota</taxon>
        <taxon>Bacilli</taxon>
        <taxon>Bacillales</taxon>
        <taxon>Alicyclobacillaceae</taxon>
        <taxon>Alicyclobacillus</taxon>
    </lineage>
</organism>
<keyword evidence="9 13" id="KW-0694">RNA-binding</keyword>
<evidence type="ECO:0000256" key="1">
    <source>
        <dbReference type="ARBA" id="ARBA00002724"/>
    </source>
</evidence>
<dbReference type="PRINTS" id="PR02008">
    <property type="entry name" value="RCMTFAMILY"/>
</dbReference>
<dbReference type="PANTHER" id="PTHR22807">
    <property type="entry name" value="NOP2 YEAST -RELATED NOL1/NOP2/FMU SUN DOMAIN-CONTAINING"/>
    <property type="match status" value="1"/>
</dbReference>
<feature type="binding site" evidence="13">
    <location>
        <position position="336"/>
    </location>
    <ligand>
        <name>S-adenosyl-L-methionine</name>
        <dbReference type="ChEBI" id="CHEBI:59789"/>
    </ligand>
</feature>
<evidence type="ECO:0000256" key="7">
    <source>
        <dbReference type="ARBA" id="ARBA00022679"/>
    </source>
</evidence>
<evidence type="ECO:0000256" key="10">
    <source>
        <dbReference type="ARBA" id="ARBA00030399"/>
    </source>
</evidence>
<dbReference type="InterPro" id="IPR054728">
    <property type="entry name" value="RsmB-like_ferredoxin"/>
</dbReference>
<dbReference type="Gene3D" id="1.10.940.10">
    <property type="entry name" value="NusB-like"/>
    <property type="match status" value="1"/>
</dbReference>
<keyword evidence="7 13" id="KW-0808">Transferase</keyword>
<dbReference type="InterPro" id="IPR006027">
    <property type="entry name" value="NusB_RsmB_TIM44"/>
</dbReference>
<dbReference type="PANTHER" id="PTHR22807:SF53">
    <property type="entry name" value="RIBOSOMAL RNA SMALL SUBUNIT METHYLTRANSFERASE B-RELATED"/>
    <property type="match status" value="1"/>
</dbReference>
<dbReference type="CDD" id="cd02440">
    <property type="entry name" value="AdoMet_MTases"/>
    <property type="match status" value="1"/>
</dbReference>
<feature type="domain" description="SAM-dependent MTase RsmB/NOP-type" evidence="14">
    <location>
        <begin position="177"/>
        <end position="452"/>
    </location>
</feature>
<dbReference type="EC" id="2.1.1.176" evidence="3"/>
<evidence type="ECO:0000313" key="16">
    <source>
        <dbReference type="Proteomes" id="UP001579974"/>
    </source>
</evidence>
<evidence type="ECO:0000256" key="8">
    <source>
        <dbReference type="ARBA" id="ARBA00022691"/>
    </source>
</evidence>
<dbReference type="SUPFAM" id="SSF48013">
    <property type="entry name" value="NusB-like"/>
    <property type="match status" value="1"/>
</dbReference>
<sequence>MKNTARSIAFETLGRVYKDGAYTNIALQHALTDRGLSPRDKGLCTEIVYGTVRRQITIDALLQLYVKRKLKDLDQDVLTILRMSVYQLAFLERVPAYAAIDEAVELTKRHARAASGFVNGVLRSYVRESASTEEKIEAFLAKKRASEVLSLGVRHGFPNWMVQRLISAYGRERAEMILSACNEPAPLTVRTNLLKTSRESLKAALADAVQLEVRDGELSSQALVIPGAVNVEALEAYRAGQFTIQDEGAMLIAPLLTPLPGSTVLDMCAAPGGKTTHIAELMRDEGTIDAYDVYLQKVKMIQEQATRLGLKSVTARLGDGRDFANKEAAYDAVLVDAPCSGLGVMRRRPDIRHRRKQSDIAQLTSLQRDLLQAALRAVRPGGIVVYATCTLLPEENEQVVEWVQKNTSDAFVVEDIHELVPEVFRQDVCQGLTITPERALTDGFYMTRLRKR</sequence>
<name>A0ABV5AHP0_9BACL</name>
<dbReference type="Gene3D" id="3.40.50.150">
    <property type="entry name" value="Vaccinia Virus protein VP39"/>
    <property type="match status" value="1"/>
</dbReference>
<dbReference type="InterPro" id="IPR035926">
    <property type="entry name" value="NusB-like_sf"/>
</dbReference>
<accession>A0ABV5AHP0</accession>
<proteinExistence type="inferred from homology"/>
<dbReference type="EMBL" id="JBDXSU010000012">
    <property type="protein sequence ID" value="MFB5191560.1"/>
    <property type="molecule type" value="Genomic_DNA"/>
</dbReference>
<dbReference type="NCBIfam" id="TIGR00563">
    <property type="entry name" value="rsmB"/>
    <property type="match status" value="1"/>
</dbReference>
<evidence type="ECO:0000313" key="15">
    <source>
        <dbReference type="EMBL" id="MFB5191560.1"/>
    </source>
</evidence>
<evidence type="ECO:0000259" key="14">
    <source>
        <dbReference type="PROSITE" id="PS51686"/>
    </source>
</evidence>
<dbReference type="GO" id="GO:0032259">
    <property type="term" value="P:methylation"/>
    <property type="evidence" value="ECO:0007669"/>
    <property type="project" value="UniProtKB-KW"/>
</dbReference>
<feature type="binding site" evidence="13">
    <location>
        <position position="319"/>
    </location>
    <ligand>
        <name>S-adenosyl-L-methionine</name>
        <dbReference type="ChEBI" id="CHEBI:59789"/>
    </ligand>
</feature>
<keyword evidence="4" id="KW-0963">Cytoplasm</keyword>
<feature type="binding site" evidence="13">
    <location>
        <begin position="268"/>
        <end position="274"/>
    </location>
    <ligand>
        <name>S-adenosyl-L-methionine</name>
        <dbReference type="ChEBI" id="CHEBI:59789"/>
    </ligand>
</feature>
<dbReference type="GO" id="GO:0008168">
    <property type="term" value="F:methyltransferase activity"/>
    <property type="evidence" value="ECO:0007669"/>
    <property type="project" value="UniProtKB-KW"/>
</dbReference>
<evidence type="ECO:0000256" key="12">
    <source>
        <dbReference type="ARBA" id="ARBA00047283"/>
    </source>
</evidence>
<keyword evidence="6 13" id="KW-0489">Methyltransferase</keyword>
<evidence type="ECO:0000256" key="4">
    <source>
        <dbReference type="ARBA" id="ARBA00022490"/>
    </source>
</evidence>
<dbReference type="InterPro" id="IPR029063">
    <property type="entry name" value="SAM-dependent_MTases_sf"/>
</dbReference>